<dbReference type="InterPro" id="IPR025442">
    <property type="entry name" value="DUF4185"/>
</dbReference>
<protein>
    <recommendedName>
        <fullName evidence="1">DUF4185 domain-containing protein</fullName>
    </recommendedName>
</protein>
<dbReference type="Proteomes" id="UP000069654">
    <property type="component" value="Unassembled WGS sequence"/>
</dbReference>
<accession>A0A117IL34</accession>
<evidence type="ECO:0000313" key="3">
    <source>
        <dbReference type="Proteomes" id="UP000069654"/>
    </source>
</evidence>
<proteinExistence type="predicted"/>
<dbReference type="EMBL" id="BCTB01000001">
    <property type="protein sequence ID" value="GAT13091.1"/>
    <property type="molecule type" value="Genomic_DNA"/>
</dbReference>
<feature type="domain" description="DUF4185" evidence="1">
    <location>
        <begin position="75"/>
        <end position="390"/>
    </location>
</feature>
<dbReference type="OMA" id="RGWVYIV"/>
<reference evidence="3" key="2">
    <citation type="submission" date="2016-02" db="EMBL/GenBank/DDBJ databases">
        <title>Draft genome sequence of five rapidly growing Mycobacterium species.</title>
        <authorList>
            <person name="Katahira K."/>
            <person name="Gotou Y."/>
            <person name="Iida K."/>
            <person name="Ogura Y."/>
            <person name="Hayashi T."/>
        </authorList>
    </citation>
    <scope>NUCLEOTIDE SEQUENCE [LARGE SCALE GENOMIC DNA]</scope>
    <source>
        <strain evidence="3">JCM6362</strain>
    </source>
</reference>
<evidence type="ECO:0000313" key="2">
    <source>
        <dbReference type="EMBL" id="GAT13091.1"/>
    </source>
</evidence>
<reference evidence="2 3" key="1">
    <citation type="journal article" date="2016" name="Genome Announc.">
        <title>Draft Genome Sequences of Five Rapidly Growing Mycobacterium Species, M. thermoresistibile, M. fortuitum subsp. acetamidolyticum, M. canariasense, M. brisbanense, and M. novocastrense.</title>
        <authorList>
            <person name="Katahira K."/>
            <person name="Ogura Y."/>
            <person name="Gotoh Y."/>
            <person name="Hayashi T."/>
        </authorList>
    </citation>
    <scope>NUCLEOTIDE SEQUENCE [LARGE SCALE GENOMIC DNA]</scope>
    <source>
        <strain evidence="2 3">JCM6362</strain>
    </source>
</reference>
<dbReference type="STRING" id="1797.RMCT_0063"/>
<sequence length="418" mass="44608">MLRLRRITDARTAHALKSIPASVAVVVTMVCTVAAAAAPVARADPPAPAPRPAPVLPPLAPGQVVRLGPVAGTGTGTRDYGIGATDLCDFMEFPSGILQVCGDSFAGEGVGYGGWYSPIALHVDPESIGDPAGVRYDGVTGVHTPLLADPTPPGGSQLPAGVVQINRENYLLVTTVRDLVPQHSRLVKAEAGRGGWQTVPGSQRDFDHLDGRQSQLSGYYDPIPTAESETGWVYIVTNNFDRSSPVLLFRVAPENFTDRSSWQGWSGLPGPDGGWGKPPTPLWPDRVGEMSVRQIDGKTVLSYFNATTGNMEIRVAAEPTALGTAPVTTVVVASEWPDPAEHLPPPDDNRLAQPYGGYISPGSTLDEVRVFISQWNTGPRGGSPYRVIQFAVNPYKPWDEPGHTSWESPFAGWRPPQA</sequence>
<organism evidence="2 3">
    <name type="scientific">Mycolicibacterium thermoresistibile</name>
    <name type="common">Mycobacterium thermoresistibile</name>
    <dbReference type="NCBI Taxonomy" id="1797"/>
    <lineage>
        <taxon>Bacteria</taxon>
        <taxon>Bacillati</taxon>
        <taxon>Actinomycetota</taxon>
        <taxon>Actinomycetes</taxon>
        <taxon>Mycobacteriales</taxon>
        <taxon>Mycobacteriaceae</taxon>
        <taxon>Mycolicibacterium</taxon>
    </lineage>
</organism>
<comment type="caution">
    <text evidence="2">The sequence shown here is derived from an EMBL/GenBank/DDBJ whole genome shotgun (WGS) entry which is preliminary data.</text>
</comment>
<dbReference type="Pfam" id="PF13810">
    <property type="entry name" value="DUF4185"/>
    <property type="match status" value="1"/>
</dbReference>
<gene>
    <name evidence="2" type="ORF">RMCT_0063</name>
</gene>
<evidence type="ECO:0000259" key="1">
    <source>
        <dbReference type="Pfam" id="PF13810"/>
    </source>
</evidence>
<dbReference type="AlphaFoldDB" id="A0A117IL34"/>
<name>A0A117IL34_MYCTH</name>